<dbReference type="Gene3D" id="3.20.20.70">
    <property type="entry name" value="Aldolase class I"/>
    <property type="match status" value="1"/>
</dbReference>
<evidence type="ECO:0000256" key="5">
    <source>
        <dbReference type="ARBA" id="ARBA00049447"/>
    </source>
</evidence>
<feature type="compositionally biased region" description="Basic and acidic residues" evidence="7">
    <location>
        <begin position="121"/>
        <end position="131"/>
    </location>
</feature>
<evidence type="ECO:0000256" key="1">
    <source>
        <dbReference type="ARBA" id="ARBA00005451"/>
    </source>
</evidence>
<dbReference type="EC" id="1.3.1.89" evidence="2"/>
<feature type="compositionally biased region" description="Low complexity" evidence="7">
    <location>
        <begin position="142"/>
        <end position="175"/>
    </location>
</feature>
<name>A0ABQ8XJN4_9EUKA</name>
<comment type="caution">
    <text evidence="9">The sequence shown here is derived from an EMBL/GenBank/DDBJ whole genome shotgun (WGS) entry which is preliminary data.</text>
</comment>
<comment type="catalytic activity">
    <reaction evidence="6">
        <text>5,6-dihydrouridine(47) in tRNA + NADP(+) = uridine(47) in tRNA + NADPH + H(+)</text>
        <dbReference type="Rhea" id="RHEA:53360"/>
        <dbReference type="Rhea" id="RHEA-COMP:13539"/>
        <dbReference type="Rhea" id="RHEA-COMP:13540"/>
        <dbReference type="ChEBI" id="CHEBI:15378"/>
        <dbReference type="ChEBI" id="CHEBI:57783"/>
        <dbReference type="ChEBI" id="CHEBI:58349"/>
        <dbReference type="ChEBI" id="CHEBI:65315"/>
        <dbReference type="ChEBI" id="CHEBI:74443"/>
        <dbReference type="EC" id="1.3.1.89"/>
    </reaction>
    <physiologicalReaction direction="right-to-left" evidence="6">
        <dbReference type="Rhea" id="RHEA:53362"/>
    </physiologicalReaction>
</comment>
<accession>A0ABQ8XJN4</accession>
<comment type="catalytic activity">
    <reaction evidence="5">
        <text>a 5,6-dihydrouridine in mRNA + NADP(+) = a uridine in mRNA + NADPH + H(+)</text>
        <dbReference type="Rhea" id="RHEA:69855"/>
        <dbReference type="Rhea" id="RHEA-COMP:14658"/>
        <dbReference type="Rhea" id="RHEA-COMP:17789"/>
        <dbReference type="ChEBI" id="CHEBI:15378"/>
        <dbReference type="ChEBI" id="CHEBI:57783"/>
        <dbReference type="ChEBI" id="CHEBI:58349"/>
        <dbReference type="ChEBI" id="CHEBI:65315"/>
        <dbReference type="ChEBI" id="CHEBI:74443"/>
    </reaction>
    <physiologicalReaction direction="right-to-left" evidence="5">
        <dbReference type="Rhea" id="RHEA:69857"/>
    </physiologicalReaction>
</comment>
<dbReference type="Pfam" id="PF01207">
    <property type="entry name" value="Dus"/>
    <property type="match status" value="1"/>
</dbReference>
<keyword evidence="10" id="KW-1185">Reference proteome</keyword>
<protein>
    <recommendedName>
        <fullName evidence="2">tRNA-dihydrouridine(47) synthase [NAD(P)(+)]</fullName>
        <ecNumber evidence="2">1.3.1.89</ecNumber>
    </recommendedName>
</protein>
<feature type="compositionally biased region" description="Basic and acidic residues" evidence="7">
    <location>
        <begin position="177"/>
        <end position="188"/>
    </location>
</feature>
<evidence type="ECO:0000256" key="6">
    <source>
        <dbReference type="ARBA" id="ARBA00049513"/>
    </source>
</evidence>
<dbReference type="EMBL" id="JAOAOG010000287">
    <property type="protein sequence ID" value="KAJ6232828.1"/>
    <property type="molecule type" value="Genomic_DNA"/>
</dbReference>
<evidence type="ECO:0000256" key="4">
    <source>
        <dbReference type="ARBA" id="ARBA00048342"/>
    </source>
</evidence>
<reference evidence="9" key="1">
    <citation type="submission" date="2022-08" db="EMBL/GenBank/DDBJ databases">
        <title>Novel sulfate-reducing endosymbionts in the free-living metamonad Anaeramoeba.</title>
        <authorList>
            <person name="Jerlstrom-Hultqvist J."/>
            <person name="Cepicka I."/>
            <person name="Gallot-Lavallee L."/>
            <person name="Salas-Leiva D."/>
            <person name="Curtis B.A."/>
            <person name="Zahonova K."/>
            <person name="Pipaliya S."/>
            <person name="Dacks J."/>
            <person name="Roger A.J."/>
        </authorList>
    </citation>
    <scope>NUCLEOTIDE SEQUENCE</scope>
    <source>
        <strain evidence="9">Schooner1</strain>
    </source>
</reference>
<feature type="compositionally biased region" description="Basic residues" evidence="7">
    <location>
        <begin position="20"/>
        <end position="46"/>
    </location>
</feature>
<evidence type="ECO:0000259" key="8">
    <source>
        <dbReference type="Pfam" id="PF01207"/>
    </source>
</evidence>
<dbReference type="CDD" id="cd02801">
    <property type="entry name" value="DUS_like_FMN"/>
    <property type="match status" value="1"/>
</dbReference>
<dbReference type="Proteomes" id="UP001150062">
    <property type="component" value="Unassembled WGS sequence"/>
</dbReference>
<evidence type="ECO:0000256" key="3">
    <source>
        <dbReference type="ARBA" id="ARBA00048266"/>
    </source>
</evidence>
<proteinExistence type="inferred from homology"/>
<feature type="compositionally biased region" description="Basic and acidic residues" evidence="7">
    <location>
        <begin position="47"/>
        <end position="71"/>
    </location>
</feature>
<evidence type="ECO:0000313" key="9">
    <source>
        <dbReference type="EMBL" id="KAJ6232828.1"/>
    </source>
</evidence>
<feature type="region of interest" description="Disordered" evidence="7">
    <location>
        <begin position="1"/>
        <end position="188"/>
    </location>
</feature>
<dbReference type="SUPFAM" id="SSF51395">
    <property type="entry name" value="FMN-linked oxidoreductases"/>
    <property type="match status" value="1"/>
</dbReference>
<feature type="domain" description="DUS-like FMN-binding" evidence="8">
    <location>
        <begin position="256"/>
        <end position="518"/>
    </location>
</feature>
<evidence type="ECO:0000256" key="2">
    <source>
        <dbReference type="ARBA" id="ARBA00012376"/>
    </source>
</evidence>
<organism evidence="9 10">
    <name type="scientific">Anaeramoeba flamelloides</name>
    <dbReference type="NCBI Taxonomy" id="1746091"/>
    <lineage>
        <taxon>Eukaryota</taxon>
        <taxon>Metamonada</taxon>
        <taxon>Anaeramoebidae</taxon>
        <taxon>Anaeramoeba</taxon>
    </lineage>
</organism>
<dbReference type="InterPro" id="IPR035587">
    <property type="entry name" value="DUS-like_FMN-bd"/>
</dbReference>
<dbReference type="InterPro" id="IPR013785">
    <property type="entry name" value="Aldolase_TIM"/>
</dbReference>
<feature type="compositionally biased region" description="Low complexity" evidence="7">
    <location>
        <begin position="7"/>
        <end position="19"/>
    </location>
</feature>
<evidence type="ECO:0000256" key="7">
    <source>
        <dbReference type="SAM" id="MobiDB-lite"/>
    </source>
</evidence>
<evidence type="ECO:0000313" key="10">
    <source>
        <dbReference type="Proteomes" id="UP001150062"/>
    </source>
</evidence>
<dbReference type="PANTHER" id="PTHR45846:SF1">
    <property type="entry name" value="TRNA-DIHYDROURIDINE(47) SYNTHASE [NAD(P)(+)]-LIKE"/>
    <property type="match status" value="1"/>
</dbReference>
<gene>
    <name evidence="9" type="ORF">M0813_04354</name>
</gene>
<comment type="catalytic activity">
    <reaction evidence="4">
        <text>a 5,6-dihydrouridine in mRNA + NAD(+) = a uridine in mRNA + NADH + H(+)</text>
        <dbReference type="Rhea" id="RHEA:69851"/>
        <dbReference type="Rhea" id="RHEA-COMP:14658"/>
        <dbReference type="Rhea" id="RHEA-COMP:17789"/>
        <dbReference type="ChEBI" id="CHEBI:15378"/>
        <dbReference type="ChEBI" id="CHEBI:57540"/>
        <dbReference type="ChEBI" id="CHEBI:57945"/>
        <dbReference type="ChEBI" id="CHEBI:65315"/>
        <dbReference type="ChEBI" id="CHEBI:74443"/>
    </reaction>
    <physiologicalReaction direction="right-to-left" evidence="4">
        <dbReference type="Rhea" id="RHEA:69853"/>
    </physiologicalReaction>
</comment>
<comment type="catalytic activity">
    <reaction evidence="3">
        <text>5,6-dihydrouridine(47) in tRNA + NAD(+) = uridine(47) in tRNA + NADH + H(+)</text>
        <dbReference type="Rhea" id="RHEA:53364"/>
        <dbReference type="Rhea" id="RHEA-COMP:13539"/>
        <dbReference type="Rhea" id="RHEA-COMP:13540"/>
        <dbReference type="ChEBI" id="CHEBI:15378"/>
        <dbReference type="ChEBI" id="CHEBI:57540"/>
        <dbReference type="ChEBI" id="CHEBI:57945"/>
        <dbReference type="ChEBI" id="CHEBI:65315"/>
        <dbReference type="ChEBI" id="CHEBI:74443"/>
        <dbReference type="EC" id="1.3.1.89"/>
    </reaction>
    <physiologicalReaction direction="right-to-left" evidence="3">
        <dbReference type="Rhea" id="RHEA:53366"/>
    </physiologicalReaction>
</comment>
<dbReference type="PANTHER" id="PTHR45846">
    <property type="entry name" value="TRNA-DIHYDROURIDINE(47) SYNTHASE [NAD(P)(+)]-LIKE"/>
    <property type="match status" value="1"/>
</dbReference>
<comment type="similarity">
    <text evidence="1">Belongs to the Dus family. Dus3 subfamily.</text>
</comment>
<feature type="compositionally biased region" description="Basic residues" evidence="7">
    <location>
        <begin position="91"/>
        <end position="118"/>
    </location>
</feature>
<sequence length="604" mass="69395">MGDKLSKPSQQQSSSSTKKQINKRKRKHKEISSKKKFVNRNQKAKQKKNELNKNEKEKKEKEKEKKKEIVKKQATKTVNKKVTTNEDPKHQQKNKNIKPKQKDIRQKKKKARSKRQQQRKFIMDNRKEYYEQQKQLKRTRSETTTTNSTNNNNNNNNTSNEQGNDQNNNNKNKSNTKPKEQGGYKGIPKDEGNILDFTLIRKLRKKQIDFQNTEYVISRLNSTFSGVISATKRNQSQIPIKREDKRKIDLKGKLILAPLTTLGNLPFRRLCVGEGAEVTVSEMVLGNKILLGKGAEFSLVRRHESEKYFGVQIAASSHWIASKTTELLTNEFCCGEKGGIDFFDLNSSCPIDFAVKKKMGAYLLEEPKRLSSLVKSMSLVTHLPVTLKIRTGFRKNKIVANKIATLGQDSGASAIFIHGRTQQQRYSLHADWNVIYDVAKSVSVPVIGSGDVFSQTEYWNHFDQCDSLGGIAIGRGALIKPWIFREIKEKQVLDPSASERLDLMKKYVKYGLEHWGSDQRGISRTRRFLLEWLSFTWRYVPTGCLERAQVLVGNIPQFVPRNDLEALLSSNRTEDWLKISSLLLGEAESEFKFTPTHISRSWRK</sequence>